<dbReference type="AlphaFoldDB" id="M9M2H7"/>
<evidence type="ECO:0000256" key="2">
    <source>
        <dbReference type="SAM" id="Phobius"/>
    </source>
</evidence>
<keyword evidence="2" id="KW-1133">Transmembrane helix</keyword>
<organism evidence="3 4">
    <name type="scientific">Pseudozyma antarctica (strain T-34)</name>
    <name type="common">Yeast</name>
    <name type="synonym">Candida antarctica</name>
    <dbReference type="NCBI Taxonomy" id="1151754"/>
    <lineage>
        <taxon>Eukaryota</taxon>
        <taxon>Fungi</taxon>
        <taxon>Dikarya</taxon>
        <taxon>Basidiomycota</taxon>
        <taxon>Ustilaginomycotina</taxon>
        <taxon>Ustilaginomycetes</taxon>
        <taxon>Ustilaginales</taxon>
        <taxon>Ustilaginaceae</taxon>
        <taxon>Moesziomyces</taxon>
    </lineage>
</organism>
<feature type="transmembrane region" description="Helical" evidence="2">
    <location>
        <begin position="253"/>
        <end position="275"/>
    </location>
</feature>
<protein>
    <recommendedName>
        <fullName evidence="5">Acyltransferase 3 domain-containing protein</fullName>
    </recommendedName>
</protein>
<feature type="transmembrane region" description="Helical" evidence="2">
    <location>
        <begin position="331"/>
        <end position="356"/>
    </location>
</feature>
<name>M9M2H7_PSEA3</name>
<evidence type="ECO:0000313" key="4">
    <source>
        <dbReference type="Proteomes" id="UP000011976"/>
    </source>
</evidence>
<sequence length="583" mass="64211">MASKYSLSAELPATRKSLRRGNTQNQYDHQLGVLREQASTNQPADEKISVAPHDAWAQPTPPAPAASRGGTNTADATVRRDLSLRRGVSRGKGKGAAAAGEETALKSEFDSSDVTYDERGYLVLKGADRYGLTSSAFSTDKINDEGRKRSNRFAYLEGLRGVLGLQVLIWTFFRIFAPAIVADRDVDGVYPAAFVAAAPGWQTVLRKALSPLLFDGELQAAMFVILTGRASLQTYIERRVATGLAGPAFKRPFRFLIPMAVTLALVSLVIGVNGFRYASEMSGALQNQLATPPVQWGSTLEYFNSLLFFFSSPLYFKTARATTFIPPSGTLWIIPVIFQQTYVLIILAFALPYTIMRYKNLGMILLILTTAWVGRWSWYTLTGLLLAEWSTVYLQLLPAKGIPLNRQGTRFVPTWVPGVAFALLGTMFKYLWIAAVPAKANNDIIAHVDGNTGRLNYGVDPSQVAFPRYDNWLLATGVLYLIEISPRAQKVLGNRIFVHIGRWAFSIALISGTLMLSLGSFVWHHLTASTAQGGLAWTSEAGILGVLFLILIPASCLLAEVYSRAVDDTALWFADWMFKWIRV</sequence>
<feature type="transmembrane region" description="Helical" evidence="2">
    <location>
        <begin position="302"/>
        <end position="319"/>
    </location>
</feature>
<reference evidence="4" key="1">
    <citation type="journal article" date="2013" name="Genome Announc.">
        <title>Genome sequence of the basidiomycetous yeast Pseudozyma antarctica T-34, a producer of the glycolipid biosurfactants mannosylerythritol lipids.</title>
        <authorList>
            <person name="Morita T."/>
            <person name="Koike H."/>
            <person name="Koyama Y."/>
            <person name="Hagiwara H."/>
            <person name="Ito E."/>
            <person name="Fukuoka T."/>
            <person name="Imura T."/>
            <person name="Machida M."/>
            <person name="Kitamoto D."/>
        </authorList>
    </citation>
    <scope>NUCLEOTIDE SEQUENCE [LARGE SCALE GENOMIC DNA]</scope>
    <source>
        <strain evidence="4">T-34</strain>
    </source>
</reference>
<dbReference type="STRING" id="1151754.M9M2H7"/>
<accession>M9M2H7</accession>
<keyword evidence="2" id="KW-0812">Transmembrane</keyword>
<proteinExistence type="predicted"/>
<evidence type="ECO:0008006" key="5">
    <source>
        <dbReference type="Google" id="ProtNLM"/>
    </source>
</evidence>
<feature type="transmembrane region" description="Helical" evidence="2">
    <location>
        <begin position="543"/>
        <end position="562"/>
    </location>
</feature>
<keyword evidence="2" id="KW-0472">Membrane</keyword>
<dbReference type="EMBL" id="DF196777">
    <property type="protein sequence ID" value="GAC74370.1"/>
    <property type="molecule type" value="Genomic_DNA"/>
</dbReference>
<gene>
    <name evidence="3" type="ORF">PANT_11d00026</name>
</gene>
<dbReference type="OrthoDB" id="3363151at2759"/>
<feature type="region of interest" description="Disordered" evidence="1">
    <location>
        <begin position="1"/>
        <end position="102"/>
    </location>
</feature>
<feature type="transmembrane region" description="Helical" evidence="2">
    <location>
        <begin position="411"/>
        <end position="433"/>
    </location>
</feature>
<evidence type="ECO:0000256" key="1">
    <source>
        <dbReference type="SAM" id="MobiDB-lite"/>
    </source>
</evidence>
<dbReference type="Proteomes" id="UP000011976">
    <property type="component" value="Unassembled WGS sequence"/>
</dbReference>
<feature type="transmembrane region" description="Helical" evidence="2">
    <location>
        <begin position="503"/>
        <end position="523"/>
    </location>
</feature>
<evidence type="ECO:0000313" key="3">
    <source>
        <dbReference type="EMBL" id="GAC74370.1"/>
    </source>
</evidence>